<keyword evidence="8" id="KW-1185">Reference proteome</keyword>
<dbReference type="InterPro" id="IPR031926">
    <property type="entry name" value="TMEM135_N"/>
</dbReference>
<dbReference type="Pfam" id="PF15982">
    <property type="entry name" value="TMEM135_C_rich"/>
    <property type="match status" value="1"/>
</dbReference>
<dbReference type="AlphaFoldDB" id="A0AAP0GD86"/>
<keyword evidence="3" id="KW-0812">Transmembrane</keyword>
<feature type="domain" description="Transmembrane protein 135 N-terminal" evidence="6">
    <location>
        <begin position="306"/>
        <end position="427"/>
    </location>
</feature>
<dbReference type="InterPro" id="IPR026749">
    <property type="entry name" value="Tmem135"/>
</dbReference>
<evidence type="ECO:0000313" key="7">
    <source>
        <dbReference type="EMBL" id="KAK8952285.1"/>
    </source>
</evidence>
<dbReference type="PANTHER" id="PTHR12459">
    <property type="entry name" value="TRANSMEMBRANE PROTEIN 135-RELATED"/>
    <property type="match status" value="1"/>
</dbReference>
<sequence length="501" mass="55641">MAVPAPCRLAAARPSREQANPETRVTETSDAPLAHPAVCPALLEALGLTPEEDWKWLRRFLEASIKGFSIGAGLKGGLSLFSLLARLWSLGSKGVSTRSGKAGEIKDPGVFMIAAKETLRYGMFLGAYAGTFVSVDELISAIWGRKRTAGWRAFLAGVVAGPSMLLTGLETQHTSLSIYILMRAAVLSSRCGIKSRQFGNVCRPLTWSHGDIFLMCLSSSQILSAYILKQESLLPSYKAFLNRHGGKDAIILQRVKEIATGSPLTNLEEVERHYKFMGVVLKLHPSMKVPCSVRSPHIIVHGNQTCTGHFITFLIQAYGRALPVYLPVYLIPALIVHRQGLVKRHYTILVKSLIGTARSSLFLSLYCTSAWAWTCSLFRIFERCNIPMVVMGMFPTGLALAIEKKSRRMEISLYCLSRAIESFFACAADAGFLPRASSKLKRMDVVVFSLAAAFIMHCYAQEREVFRSKYLNVLDWVFGLPPSREEKQWESETLHTEFHKI</sequence>
<evidence type="ECO:0000256" key="1">
    <source>
        <dbReference type="ARBA" id="ARBA00004127"/>
    </source>
</evidence>
<keyword evidence="5" id="KW-0472">Membrane</keyword>
<accession>A0AAP0GD86</accession>
<evidence type="ECO:0000256" key="3">
    <source>
        <dbReference type="ARBA" id="ARBA00022692"/>
    </source>
</evidence>
<protein>
    <recommendedName>
        <fullName evidence="6">Transmembrane protein 135 N-terminal domain-containing protein</fullName>
    </recommendedName>
</protein>
<proteinExistence type="inferred from homology"/>
<evidence type="ECO:0000313" key="8">
    <source>
        <dbReference type="Proteomes" id="UP001418222"/>
    </source>
</evidence>
<dbReference type="GO" id="GO:0012505">
    <property type="term" value="C:endomembrane system"/>
    <property type="evidence" value="ECO:0007669"/>
    <property type="project" value="UniProtKB-SubCell"/>
</dbReference>
<dbReference type="EMBL" id="JBBWWQ010000003">
    <property type="protein sequence ID" value="KAK8952285.1"/>
    <property type="molecule type" value="Genomic_DNA"/>
</dbReference>
<comment type="subcellular location">
    <subcellularLocation>
        <location evidence="1">Endomembrane system</location>
        <topology evidence="1">Multi-pass membrane protein</topology>
    </subcellularLocation>
</comment>
<evidence type="ECO:0000256" key="5">
    <source>
        <dbReference type="ARBA" id="ARBA00023136"/>
    </source>
</evidence>
<dbReference type="PANTHER" id="PTHR12459:SF15">
    <property type="entry name" value="TRANSMEMBRANE PROTEIN 135"/>
    <property type="match status" value="1"/>
</dbReference>
<evidence type="ECO:0000256" key="4">
    <source>
        <dbReference type="ARBA" id="ARBA00022989"/>
    </source>
</evidence>
<dbReference type="Proteomes" id="UP001418222">
    <property type="component" value="Unassembled WGS sequence"/>
</dbReference>
<name>A0AAP0GD86_9ASPA</name>
<keyword evidence="4" id="KW-1133">Transmembrane helix</keyword>
<evidence type="ECO:0000256" key="2">
    <source>
        <dbReference type="ARBA" id="ARBA00008924"/>
    </source>
</evidence>
<comment type="caution">
    <text evidence="7">The sequence shown here is derived from an EMBL/GenBank/DDBJ whole genome shotgun (WGS) entry which is preliminary data.</text>
</comment>
<reference evidence="7 8" key="1">
    <citation type="journal article" date="2022" name="Nat. Plants">
        <title>Genomes of leafy and leafless Platanthera orchids illuminate the evolution of mycoheterotrophy.</title>
        <authorList>
            <person name="Li M.H."/>
            <person name="Liu K.W."/>
            <person name="Li Z."/>
            <person name="Lu H.C."/>
            <person name="Ye Q.L."/>
            <person name="Zhang D."/>
            <person name="Wang J.Y."/>
            <person name="Li Y.F."/>
            <person name="Zhong Z.M."/>
            <person name="Liu X."/>
            <person name="Yu X."/>
            <person name="Liu D.K."/>
            <person name="Tu X.D."/>
            <person name="Liu B."/>
            <person name="Hao Y."/>
            <person name="Liao X.Y."/>
            <person name="Jiang Y.T."/>
            <person name="Sun W.H."/>
            <person name="Chen J."/>
            <person name="Chen Y.Q."/>
            <person name="Ai Y."/>
            <person name="Zhai J.W."/>
            <person name="Wu S.S."/>
            <person name="Zhou Z."/>
            <person name="Hsiao Y.Y."/>
            <person name="Wu W.L."/>
            <person name="Chen Y.Y."/>
            <person name="Lin Y.F."/>
            <person name="Hsu J.L."/>
            <person name="Li C.Y."/>
            <person name="Wang Z.W."/>
            <person name="Zhao X."/>
            <person name="Zhong W.Y."/>
            <person name="Ma X.K."/>
            <person name="Ma L."/>
            <person name="Huang J."/>
            <person name="Chen G.Z."/>
            <person name="Huang M.Z."/>
            <person name="Huang L."/>
            <person name="Peng D.H."/>
            <person name="Luo Y.B."/>
            <person name="Zou S.Q."/>
            <person name="Chen S.P."/>
            <person name="Lan S."/>
            <person name="Tsai W.C."/>
            <person name="Van de Peer Y."/>
            <person name="Liu Z.J."/>
        </authorList>
    </citation>
    <scope>NUCLEOTIDE SEQUENCE [LARGE SCALE GENOMIC DNA]</scope>
    <source>
        <strain evidence="7">Lor287</strain>
    </source>
</reference>
<evidence type="ECO:0000259" key="6">
    <source>
        <dbReference type="Pfam" id="PF15982"/>
    </source>
</evidence>
<organism evidence="7 8">
    <name type="scientific">Platanthera zijinensis</name>
    <dbReference type="NCBI Taxonomy" id="2320716"/>
    <lineage>
        <taxon>Eukaryota</taxon>
        <taxon>Viridiplantae</taxon>
        <taxon>Streptophyta</taxon>
        <taxon>Embryophyta</taxon>
        <taxon>Tracheophyta</taxon>
        <taxon>Spermatophyta</taxon>
        <taxon>Magnoliopsida</taxon>
        <taxon>Liliopsida</taxon>
        <taxon>Asparagales</taxon>
        <taxon>Orchidaceae</taxon>
        <taxon>Orchidoideae</taxon>
        <taxon>Orchideae</taxon>
        <taxon>Orchidinae</taxon>
        <taxon>Platanthera</taxon>
    </lineage>
</organism>
<comment type="similarity">
    <text evidence="2">Belongs to the TMEM135 family.</text>
</comment>
<gene>
    <name evidence="7" type="ORF">KSP39_PZI003466</name>
</gene>